<dbReference type="GO" id="GO:0004439">
    <property type="term" value="F:phosphatidylinositol-4,5-bisphosphate 5-phosphatase activity"/>
    <property type="evidence" value="ECO:0007669"/>
    <property type="project" value="UniProtKB-EC"/>
</dbReference>
<keyword evidence="13" id="KW-1185">Reference proteome</keyword>
<accession>A0AAD8B161</accession>
<protein>
    <recommendedName>
        <fullName evidence="4">phosphoinositide 5-phosphatase</fullName>
        <ecNumber evidence="4">3.1.3.36</ecNumber>
    </recommendedName>
</protein>
<dbReference type="CDD" id="cd09093">
    <property type="entry name" value="INPP5c_INPP5B"/>
    <property type="match status" value="1"/>
</dbReference>
<dbReference type="InterPro" id="IPR046985">
    <property type="entry name" value="IP5"/>
</dbReference>
<keyword evidence="6" id="KW-0378">Hydrolase</keyword>
<organism evidence="12 13">
    <name type="scientific">Biomphalaria pfeifferi</name>
    <name type="common">Bloodfluke planorb</name>
    <name type="synonym">Freshwater snail</name>
    <dbReference type="NCBI Taxonomy" id="112525"/>
    <lineage>
        <taxon>Eukaryota</taxon>
        <taxon>Metazoa</taxon>
        <taxon>Spiralia</taxon>
        <taxon>Lophotrochozoa</taxon>
        <taxon>Mollusca</taxon>
        <taxon>Gastropoda</taxon>
        <taxon>Heterobranchia</taxon>
        <taxon>Euthyneura</taxon>
        <taxon>Panpulmonata</taxon>
        <taxon>Hygrophila</taxon>
        <taxon>Lymnaeoidea</taxon>
        <taxon>Planorbidae</taxon>
        <taxon>Biomphalaria</taxon>
    </lineage>
</organism>
<dbReference type="AlphaFoldDB" id="A0AAD8B161"/>
<evidence type="ECO:0000256" key="7">
    <source>
        <dbReference type="ARBA" id="ARBA00023098"/>
    </source>
</evidence>
<dbReference type="EMBL" id="JASAOG010000193">
    <property type="protein sequence ID" value="KAK0044715.1"/>
    <property type="molecule type" value="Genomic_DNA"/>
</dbReference>
<dbReference type="FunFam" id="3.60.10.10:FF:000004">
    <property type="entry name" value="Type II inositol 1,4,5-trisphosphate 5-phosphatase"/>
    <property type="match status" value="1"/>
</dbReference>
<dbReference type="Gene3D" id="2.60.40.10">
    <property type="entry name" value="Immunoglobulins"/>
    <property type="match status" value="1"/>
</dbReference>
<dbReference type="GO" id="GO:0052745">
    <property type="term" value="F:inositol phosphate phosphatase activity"/>
    <property type="evidence" value="ECO:0007669"/>
    <property type="project" value="InterPro"/>
</dbReference>
<dbReference type="InterPro" id="IPR008936">
    <property type="entry name" value="Rho_GTPase_activation_prot"/>
</dbReference>
<proteinExistence type="inferred from homology"/>
<dbReference type="Gene3D" id="1.10.555.10">
    <property type="entry name" value="Rho GTPase activation protein"/>
    <property type="match status" value="1"/>
</dbReference>
<keyword evidence="7" id="KW-0443">Lipid metabolism</keyword>
<reference evidence="12" key="1">
    <citation type="journal article" date="2023" name="PLoS Negl. Trop. Dis.">
        <title>A genome sequence for Biomphalaria pfeifferi, the major vector snail for the human-infecting parasite Schistosoma mansoni.</title>
        <authorList>
            <person name="Bu L."/>
            <person name="Lu L."/>
            <person name="Laidemitt M.R."/>
            <person name="Zhang S.M."/>
            <person name="Mutuku M."/>
            <person name="Mkoji G."/>
            <person name="Steinauer M."/>
            <person name="Loker E.S."/>
        </authorList>
    </citation>
    <scope>NUCLEOTIDE SEQUENCE</scope>
    <source>
        <strain evidence="12">KasaAsao</strain>
    </source>
</reference>
<evidence type="ECO:0000313" key="13">
    <source>
        <dbReference type="Proteomes" id="UP001233172"/>
    </source>
</evidence>
<evidence type="ECO:0000259" key="11">
    <source>
        <dbReference type="PROSITE" id="PS50238"/>
    </source>
</evidence>
<dbReference type="Gene3D" id="3.60.10.10">
    <property type="entry name" value="Endonuclease/exonuclease/phosphatase"/>
    <property type="match status" value="1"/>
</dbReference>
<dbReference type="InterPro" id="IPR036691">
    <property type="entry name" value="Endo/exonu/phosph_ase_sf"/>
</dbReference>
<dbReference type="SMART" id="SM00128">
    <property type="entry name" value="IPPc"/>
    <property type="match status" value="1"/>
</dbReference>
<evidence type="ECO:0000256" key="8">
    <source>
        <dbReference type="ARBA" id="ARBA00023136"/>
    </source>
</evidence>
<dbReference type="Gene3D" id="2.30.29.110">
    <property type="match status" value="1"/>
</dbReference>
<feature type="domain" description="Rho-GAP" evidence="11">
    <location>
        <begin position="748"/>
        <end position="947"/>
    </location>
</feature>
<reference evidence="12" key="2">
    <citation type="submission" date="2023-04" db="EMBL/GenBank/DDBJ databases">
        <authorList>
            <person name="Bu L."/>
            <person name="Lu L."/>
            <person name="Laidemitt M.R."/>
            <person name="Zhang S.M."/>
            <person name="Mutuku M."/>
            <person name="Mkoji G."/>
            <person name="Steinauer M."/>
            <person name="Loker E.S."/>
        </authorList>
    </citation>
    <scope>NUCLEOTIDE SEQUENCE</scope>
    <source>
        <strain evidence="12">KasaAsao</strain>
        <tissue evidence="12">Whole Snail</tissue>
    </source>
</reference>
<evidence type="ECO:0000256" key="5">
    <source>
        <dbReference type="ARBA" id="ARBA00022753"/>
    </source>
</evidence>
<dbReference type="InterPro" id="IPR031896">
    <property type="entry name" value="INPP5B_PH_dom"/>
</dbReference>
<dbReference type="InterPro" id="IPR048869">
    <property type="entry name" value="OCRL-1_2_ASH"/>
</dbReference>
<evidence type="ECO:0000313" key="12">
    <source>
        <dbReference type="EMBL" id="KAK0044715.1"/>
    </source>
</evidence>
<dbReference type="FunFam" id="1.10.555.10:FF:000012">
    <property type="entry name" value="Putative inositol polyphosphate 5-phosphatase OCRL-1"/>
    <property type="match status" value="1"/>
</dbReference>
<evidence type="ECO:0000256" key="10">
    <source>
        <dbReference type="SAM" id="MobiDB-lite"/>
    </source>
</evidence>
<dbReference type="EC" id="3.1.3.36" evidence="4"/>
<feature type="region of interest" description="Disordered" evidence="10">
    <location>
        <begin position="207"/>
        <end position="226"/>
    </location>
</feature>
<keyword evidence="9" id="KW-0968">Cytoplasmic vesicle</keyword>
<feature type="compositionally biased region" description="Basic and acidic residues" evidence="10">
    <location>
        <begin position="217"/>
        <end position="226"/>
    </location>
</feature>
<dbReference type="Pfam" id="PF22669">
    <property type="entry name" value="Exo_endo_phos2"/>
    <property type="match status" value="1"/>
</dbReference>
<dbReference type="GO" id="GO:0046856">
    <property type="term" value="P:phosphatidylinositol dephosphorylation"/>
    <property type="evidence" value="ECO:0007669"/>
    <property type="project" value="InterPro"/>
</dbReference>
<sequence length="947" mass="107996">MFYVQLMDITKLVQKTLTPNEKCIQAIECARILDGKRALRYAAIVINKQEHGVFIFTALRVPCLQPSDLVLESVLPIDGSMRCSAEAPSQQTELRLSLRSPIINVLIEMPKSDPSTLFLAEIKKAKDVYSQVAAFGEPAAIFPWLEKYKRQSTDFNQSSGENPFAEDIFDPLKHMSLDGTNMHVVDTESSRQTTWFQDDMSSLSSSYEHLKPAQKSRSRDSLDKILGGDEDYTDSMETLQWSLGISSGNELPILGKTISSREKIVKKFLTDRELEFTDQHSFRIYCGTWNVNGQSPPDSLHKWMVVEAEPPDIYVVGFQELDLSKEAFIFTDSPKEVEWQKAVKAALHPKAKYLKVKSIRLVGIMLIVYIQAKHKGFIKFIDSDSVPTGIMGIMGNKGGVSIRFTLHNTSLCFVTSHLAAHQDEYERRNQDYKDIMSKTKFKDFSPPLEISEHDIVFWIGDLNYRIDLPIDTVKSYIKKGAHKKLILEDQLYRQLQANSEIFRGFEEGLPNFDPTYKFDSGTDNYDSSEKNRVPAYCDRILWRGPGVKQLRYDSHPQLKISDHKPVSSLFDVGIRVLDDKRFKRVYEDIMKKLDRLENDYLPQIKIDNTELIFKDVKFLESQDQVVTVANVGQIPVEFEFINKLDDQTYCRPWLKATPCKSIIEAGVCCEVRIEVYVDKATAAKLNSGEEKLEDILVLHLTNGKDSFITVSGNYMTSSFGSSIEALIQMHGPIREVPVAELIEIEQPGSLSRVDITKDGGRLYMVPKEIWKMVDFLHKYAMNKDELFQQSGRKSEIPLIRDCLDTGKPEHISESLSVHSVAEAFLVFLESLPQPVIPYEFYTKCLSTSNNLLLSKQLVTSLPGCHKNTFLYICAFLRELLKHSDKNGVDIKFLCSLFGEVMLRPQTPMFTTVSAKDAVVKERRSKLREEESKKAAFMYHFLSNEIEL</sequence>
<evidence type="ECO:0000256" key="1">
    <source>
        <dbReference type="ARBA" id="ARBA00004146"/>
    </source>
</evidence>
<dbReference type="PANTHER" id="PTHR11200:SF300">
    <property type="entry name" value="TYPE II INOSITOL 1,4,5-TRISPHOSPHATE 5-PHOSPHATASE"/>
    <property type="match status" value="1"/>
</dbReference>
<dbReference type="InterPro" id="IPR000300">
    <property type="entry name" value="IPPc"/>
</dbReference>
<comment type="subcellular location">
    <subcellularLocation>
        <location evidence="2">Cytoplasmic vesicle</location>
        <location evidence="2">Phagosome membrane</location>
    </subcellularLocation>
    <subcellularLocation>
        <location evidence="1">Early endosome membrane</location>
    </subcellularLocation>
</comment>
<dbReference type="Pfam" id="PF00620">
    <property type="entry name" value="RhoGAP"/>
    <property type="match status" value="1"/>
</dbReference>
<keyword evidence="5" id="KW-0967">Endosome</keyword>
<dbReference type="Pfam" id="PF16776">
    <property type="entry name" value="INPP5B_PH"/>
    <property type="match status" value="1"/>
</dbReference>
<dbReference type="GO" id="GO:0031901">
    <property type="term" value="C:early endosome membrane"/>
    <property type="evidence" value="ECO:0007669"/>
    <property type="project" value="UniProtKB-SubCell"/>
</dbReference>
<dbReference type="FunFam" id="2.60.40.10:FF:000132">
    <property type="entry name" value="Inositol polyphosphate 5-phosphatase OCRL-1 isoform b"/>
    <property type="match status" value="1"/>
</dbReference>
<dbReference type="Proteomes" id="UP001233172">
    <property type="component" value="Unassembled WGS sequence"/>
</dbReference>
<dbReference type="GO" id="GO:0007165">
    <property type="term" value="P:signal transduction"/>
    <property type="evidence" value="ECO:0007669"/>
    <property type="project" value="InterPro"/>
</dbReference>
<dbReference type="PROSITE" id="PS50238">
    <property type="entry name" value="RHOGAP"/>
    <property type="match status" value="1"/>
</dbReference>
<dbReference type="PANTHER" id="PTHR11200">
    <property type="entry name" value="INOSITOL 5-PHOSPHATASE"/>
    <property type="match status" value="1"/>
</dbReference>
<gene>
    <name evidence="12" type="ORF">Bpfe_025888</name>
</gene>
<dbReference type="CDD" id="cd04380">
    <property type="entry name" value="RhoGAP_OCRL1"/>
    <property type="match status" value="1"/>
</dbReference>
<evidence type="ECO:0000256" key="4">
    <source>
        <dbReference type="ARBA" id="ARBA00013044"/>
    </source>
</evidence>
<dbReference type="SMART" id="SM00324">
    <property type="entry name" value="RhoGAP"/>
    <property type="match status" value="1"/>
</dbReference>
<comment type="similarity">
    <text evidence="3">Belongs to the inositol 1,4,5-trisphosphate 5-phosphatase type II family.</text>
</comment>
<dbReference type="SUPFAM" id="SSF48350">
    <property type="entry name" value="GTPase activation domain, GAP"/>
    <property type="match status" value="1"/>
</dbReference>
<dbReference type="GO" id="GO:0030670">
    <property type="term" value="C:phagocytic vesicle membrane"/>
    <property type="evidence" value="ECO:0007669"/>
    <property type="project" value="UniProtKB-SubCell"/>
</dbReference>
<dbReference type="InterPro" id="IPR013783">
    <property type="entry name" value="Ig-like_fold"/>
</dbReference>
<dbReference type="Pfam" id="PF21310">
    <property type="entry name" value="OCRL-like_ASH"/>
    <property type="match status" value="1"/>
</dbReference>
<dbReference type="InterPro" id="IPR037793">
    <property type="entry name" value="OCRL1/INPP5B_INPP5c"/>
</dbReference>
<comment type="caution">
    <text evidence="12">The sequence shown here is derived from an EMBL/GenBank/DDBJ whole genome shotgun (WGS) entry which is preliminary data.</text>
</comment>
<evidence type="ECO:0000256" key="3">
    <source>
        <dbReference type="ARBA" id="ARBA00005910"/>
    </source>
</evidence>
<evidence type="ECO:0000256" key="6">
    <source>
        <dbReference type="ARBA" id="ARBA00022801"/>
    </source>
</evidence>
<evidence type="ECO:0000256" key="2">
    <source>
        <dbReference type="ARBA" id="ARBA00004580"/>
    </source>
</evidence>
<evidence type="ECO:0000256" key="9">
    <source>
        <dbReference type="ARBA" id="ARBA00023329"/>
    </source>
</evidence>
<dbReference type="InterPro" id="IPR047078">
    <property type="entry name" value="RhoGAP_OCRL1"/>
</dbReference>
<name>A0AAD8B161_BIOPF</name>
<dbReference type="SUPFAM" id="SSF56219">
    <property type="entry name" value="DNase I-like"/>
    <property type="match status" value="1"/>
</dbReference>
<dbReference type="InterPro" id="IPR000198">
    <property type="entry name" value="RhoGAP_dom"/>
</dbReference>
<keyword evidence="8" id="KW-0472">Membrane</keyword>